<dbReference type="AlphaFoldDB" id="A0A182N6J0"/>
<name>A0A182N6J0_9DIPT</name>
<dbReference type="VEuPathDB" id="VectorBase:ADIR003262"/>
<sequence>MCKVFFSLLLIFTPQTRPAAAGIARNGRAATHVHHEPGLDVWAALIAFTDCPDVVLLDRFQFLADRPLFARQLFVRATAAGHRVSVRRHLGALEQLPAATHRLAIIVPIVINPPRVTTDELERFFVQLADQSNYVEFFRWLFVFEPPQTAAVWGALRDAPIRPDSHVYCVSIAGVDEPPPFGHRVHLERKMMLPSGRAVRRMQMVPHPEANPPRTAVSLRLDGANGGNVSVWQLYRLHTRTSTIDVAVELV</sequence>
<evidence type="ECO:0000313" key="2">
    <source>
        <dbReference type="EnsemblMetazoa" id="ADIR003262-PA"/>
    </source>
</evidence>
<reference evidence="2" key="2">
    <citation type="submission" date="2020-05" db="UniProtKB">
        <authorList>
            <consortium name="EnsemblMetazoa"/>
        </authorList>
    </citation>
    <scope>IDENTIFICATION</scope>
    <source>
        <strain evidence="2">WRAIR2</strain>
    </source>
</reference>
<reference evidence="3" key="1">
    <citation type="submission" date="2013-03" db="EMBL/GenBank/DDBJ databases">
        <title>The Genome Sequence of Anopheles dirus WRAIR2.</title>
        <authorList>
            <consortium name="The Broad Institute Genomics Platform"/>
            <person name="Neafsey D.E."/>
            <person name="Walton C."/>
            <person name="Walker B."/>
            <person name="Young S.K."/>
            <person name="Zeng Q."/>
            <person name="Gargeya S."/>
            <person name="Fitzgerald M."/>
            <person name="Haas B."/>
            <person name="Abouelleil A."/>
            <person name="Allen A.W."/>
            <person name="Alvarado L."/>
            <person name="Arachchi H.M."/>
            <person name="Berlin A.M."/>
            <person name="Chapman S.B."/>
            <person name="Gainer-Dewar J."/>
            <person name="Goldberg J."/>
            <person name="Griggs A."/>
            <person name="Gujja S."/>
            <person name="Hansen M."/>
            <person name="Howarth C."/>
            <person name="Imamovic A."/>
            <person name="Ireland A."/>
            <person name="Larimer J."/>
            <person name="McCowan C."/>
            <person name="Murphy C."/>
            <person name="Pearson M."/>
            <person name="Poon T.W."/>
            <person name="Priest M."/>
            <person name="Roberts A."/>
            <person name="Saif S."/>
            <person name="Shea T."/>
            <person name="Sisk P."/>
            <person name="Sykes S."/>
            <person name="Wortman J."/>
            <person name="Nusbaum C."/>
            <person name="Birren B."/>
        </authorList>
    </citation>
    <scope>NUCLEOTIDE SEQUENCE [LARGE SCALE GENOMIC DNA]</scope>
    <source>
        <strain evidence="3">WRAIR2</strain>
    </source>
</reference>
<accession>A0A182N6J0</accession>
<feature type="chain" id="PRO_5008129379" description="Secreted protein" evidence="1">
    <location>
        <begin position="22"/>
        <end position="251"/>
    </location>
</feature>
<keyword evidence="1" id="KW-0732">Signal</keyword>
<dbReference type="EnsemblMetazoa" id="ADIR003262-RA">
    <property type="protein sequence ID" value="ADIR003262-PA"/>
    <property type="gene ID" value="ADIR003262"/>
</dbReference>
<feature type="signal peptide" evidence="1">
    <location>
        <begin position="1"/>
        <end position="21"/>
    </location>
</feature>
<protein>
    <recommendedName>
        <fullName evidence="4">Secreted protein</fullName>
    </recommendedName>
</protein>
<evidence type="ECO:0000256" key="1">
    <source>
        <dbReference type="SAM" id="SignalP"/>
    </source>
</evidence>
<evidence type="ECO:0008006" key="4">
    <source>
        <dbReference type="Google" id="ProtNLM"/>
    </source>
</evidence>
<proteinExistence type="predicted"/>
<dbReference type="Proteomes" id="UP000075884">
    <property type="component" value="Unassembled WGS sequence"/>
</dbReference>
<evidence type="ECO:0000313" key="3">
    <source>
        <dbReference type="Proteomes" id="UP000075884"/>
    </source>
</evidence>
<organism evidence="2 3">
    <name type="scientific">Anopheles dirus</name>
    <dbReference type="NCBI Taxonomy" id="7168"/>
    <lineage>
        <taxon>Eukaryota</taxon>
        <taxon>Metazoa</taxon>
        <taxon>Ecdysozoa</taxon>
        <taxon>Arthropoda</taxon>
        <taxon>Hexapoda</taxon>
        <taxon>Insecta</taxon>
        <taxon>Pterygota</taxon>
        <taxon>Neoptera</taxon>
        <taxon>Endopterygota</taxon>
        <taxon>Diptera</taxon>
        <taxon>Nematocera</taxon>
        <taxon>Culicoidea</taxon>
        <taxon>Culicidae</taxon>
        <taxon>Anophelinae</taxon>
        <taxon>Anopheles</taxon>
    </lineage>
</organism>
<keyword evidence="3" id="KW-1185">Reference proteome</keyword>